<organism evidence="6">
    <name type="scientific">Lotharella globosa</name>
    <dbReference type="NCBI Taxonomy" id="91324"/>
    <lineage>
        <taxon>Eukaryota</taxon>
        <taxon>Sar</taxon>
        <taxon>Rhizaria</taxon>
        <taxon>Cercozoa</taxon>
        <taxon>Chlorarachniophyceae</taxon>
        <taxon>Lotharella</taxon>
    </lineage>
</organism>
<reference evidence="6" key="1">
    <citation type="submission" date="2021-01" db="EMBL/GenBank/DDBJ databases">
        <authorList>
            <person name="Corre E."/>
            <person name="Pelletier E."/>
            <person name="Niang G."/>
            <person name="Scheremetjew M."/>
            <person name="Finn R."/>
            <person name="Kale V."/>
            <person name="Holt S."/>
            <person name="Cochrane G."/>
            <person name="Meng A."/>
            <person name="Brown T."/>
            <person name="Cohen L."/>
        </authorList>
    </citation>
    <scope>NUCLEOTIDE SEQUENCE</scope>
    <source>
        <strain evidence="6">CCCM811</strain>
    </source>
</reference>
<evidence type="ECO:0000256" key="3">
    <source>
        <dbReference type="ARBA" id="ARBA00022840"/>
    </source>
</evidence>
<dbReference type="SUPFAM" id="SSF54160">
    <property type="entry name" value="Chromo domain-like"/>
    <property type="match status" value="2"/>
</dbReference>
<name>A0A7S4DIK9_9EUKA</name>
<keyword evidence="2" id="KW-0547">Nucleotide-binding</keyword>
<dbReference type="Gene3D" id="3.40.50.300">
    <property type="entry name" value="P-loop containing nucleotide triphosphate hydrolases"/>
    <property type="match status" value="1"/>
</dbReference>
<dbReference type="PROSITE" id="PS50013">
    <property type="entry name" value="CHROMO_2"/>
    <property type="match status" value="1"/>
</dbReference>
<dbReference type="GO" id="GO:0003682">
    <property type="term" value="F:chromatin binding"/>
    <property type="evidence" value="ECO:0007669"/>
    <property type="project" value="TreeGrafter"/>
</dbReference>
<proteinExistence type="predicted"/>
<feature type="domain" description="Chromo" evidence="5">
    <location>
        <begin position="117"/>
        <end position="198"/>
    </location>
</feature>
<dbReference type="EMBL" id="HBIV01006536">
    <property type="protein sequence ID" value="CAE0651205.1"/>
    <property type="molecule type" value="Transcribed_RNA"/>
</dbReference>
<dbReference type="GO" id="GO:0042393">
    <property type="term" value="F:histone binding"/>
    <property type="evidence" value="ECO:0007669"/>
    <property type="project" value="TreeGrafter"/>
</dbReference>
<dbReference type="InterPro" id="IPR038718">
    <property type="entry name" value="SNF2-like_sf"/>
</dbReference>
<dbReference type="PANTHER" id="PTHR45623">
    <property type="entry name" value="CHROMODOMAIN-HELICASE-DNA-BINDING PROTEIN 3-RELATED-RELATED"/>
    <property type="match status" value="1"/>
</dbReference>
<dbReference type="InterPro" id="IPR016197">
    <property type="entry name" value="Chromo-like_dom_sf"/>
</dbReference>
<gene>
    <name evidence="6" type="ORF">LGLO00237_LOCUS4778</name>
</gene>
<evidence type="ECO:0000256" key="4">
    <source>
        <dbReference type="ARBA" id="ARBA00023242"/>
    </source>
</evidence>
<dbReference type="Pfam" id="PF00176">
    <property type="entry name" value="SNF2-rel_dom"/>
    <property type="match status" value="1"/>
</dbReference>
<dbReference type="GO" id="GO:0005634">
    <property type="term" value="C:nucleus"/>
    <property type="evidence" value="ECO:0007669"/>
    <property type="project" value="UniProtKB-SubCell"/>
</dbReference>
<dbReference type="AlphaFoldDB" id="A0A7S4DIK9"/>
<dbReference type="SUPFAM" id="SSF52540">
    <property type="entry name" value="P-loop containing nucleoside triphosphate hydrolases"/>
    <property type="match status" value="1"/>
</dbReference>
<dbReference type="GO" id="GO:0005524">
    <property type="term" value="F:ATP binding"/>
    <property type="evidence" value="ECO:0007669"/>
    <property type="project" value="UniProtKB-KW"/>
</dbReference>
<dbReference type="Gene3D" id="3.40.50.10810">
    <property type="entry name" value="Tandem AAA-ATPase domain"/>
    <property type="match status" value="1"/>
</dbReference>
<dbReference type="SMART" id="SM00298">
    <property type="entry name" value="CHROMO"/>
    <property type="match status" value="2"/>
</dbReference>
<dbReference type="InterPro" id="IPR000330">
    <property type="entry name" value="SNF2_N"/>
</dbReference>
<evidence type="ECO:0000256" key="2">
    <source>
        <dbReference type="ARBA" id="ARBA00022741"/>
    </source>
</evidence>
<evidence type="ECO:0000313" key="6">
    <source>
        <dbReference type="EMBL" id="CAE0651205.1"/>
    </source>
</evidence>
<protein>
    <recommendedName>
        <fullName evidence="5">Chromo domain-containing protein</fullName>
    </recommendedName>
</protein>
<accession>A0A7S4DIK9</accession>
<comment type="subcellular location">
    <subcellularLocation>
        <location evidence="1">Nucleus</location>
    </subcellularLocation>
</comment>
<dbReference type="Gene3D" id="2.40.50.40">
    <property type="match status" value="1"/>
</dbReference>
<sequence>MAAAAALPAEPPTRLSAPQISLLTEISKTLPDSPLLMRKIPKQERVIDAVLAWKPRQAAGPSTGAAAVDRLYLVKWKNMSDVHCCWSGLEEIRDRCAEIDLKSVPSHTDETFATLRFEIDRVVTHIDGVEASRQASKCSEEAISKERFYLIKWKHADYTRCSWETQKELLTFTASKDVVNASINEYMERLKTAYVNPRYILKAQASLRKSQYSDVKWLLDRCMAGKNSFLTGCAGPSLQIASLLVLLLLRSVHPQHFEKGELPKEVKNKHSIKPLLILTDEALIDQWAEHLSEHTNMYCVAYSGSEQSRAVVRTFECMSNVNPRHRFPRLDVLIVPKDVLVSDLEFIQPINFACVVIDNIADLYTPDDVFRNAFEKLQTQTLVFLFTRAINGSLQQLSILLKFLDEAKLRQLLGTFTDSLSTETLLKALNDCGRHIVGGDAPGRNGKVTTRLPTPSPTVRSSRPIGTQKTCVQTKAMSLNPRAGREDDLKKKLEKIGTRGRQARIHSYLMAKIQKASQVDKEAAALIGTVGLLSRAVFELTS</sequence>
<evidence type="ECO:0000256" key="1">
    <source>
        <dbReference type="ARBA" id="ARBA00004123"/>
    </source>
</evidence>
<evidence type="ECO:0000259" key="5">
    <source>
        <dbReference type="PROSITE" id="PS50013"/>
    </source>
</evidence>
<keyword evidence="4" id="KW-0539">Nucleus</keyword>
<dbReference type="GO" id="GO:0000785">
    <property type="term" value="C:chromatin"/>
    <property type="evidence" value="ECO:0007669"/>
    <property type="project" value="TreeGrafter"/>
</dbReference>
<dbReference type="GO" id="GO:0140658">
    <property type="term" value="F:ATP-dependent chromatin remodeler activity"/>
    <property type="evidence" value="ECO:0007669"/>
    <property type="project" value="TreeGrafter"/>
</dbReference>
<dbReference type="GO" id="GO:0016887">
    <property type="term" value="F:ATP hydrolysis activity"/>
    <property type="evidence" value="ECO:0007669"/>
    <property type="project" value="TreeGrafter"/>
</dbReference>
<dbReference type="GO" id="GO:0003677">
    <property type="term" value="F:DNA binding"/>
    <property type="evidence" value="ECO:0007669"/>
    <property type="project" value="TreeGrafter"/>
</dbReference>
<dbReference type="InterPro" id="IPR027417">
    <property type="entry name" value="P-loop_NTPase"/>
</dbReference>
<dbReference type="InterPro" id="IPR000953">
    <property type="entry name" value="Chromo/chromo_shadow_dom"/>
</dbReference>
<keyword evidence="3" id="KW-0067">ATP-binding</keyword>